<feature type="compositionally biased region" description="Low complexity" evidence="1">
    <location>
        <begin position="83"/>
        <end position="95"/>
    </location>
</feature>
<gene>
    <name evidence="2" type="ORF">OVA965_LOCUS38480</name>
    <name evidence="3" type="ORF">TMI583_LOCUS39674</name>
</gene>
<sequence>SSSKGSGSTAKILSSSKGSGSTARGTNKPQVPTTTTKFLNVETTEPASYYDYDGGDYGGDYTGDGGDGGGDYTGDGGDGDGDYNGNGDYDYNYDGGSDGGKKKRGAVVGQKRAIRHAVRRGMSVALDK</sequence>
<dbReference type="Proteomes" id="UP000682733">
    <property type="component" value="Unassembled WGS sequence"/>
</dbReference>
<feature type="region of interest" description="Disordered" evidence="1">
    <location>
        <begin position="1"/>
        <end position="113"/>
    </location>
</feature>
<feature type="compositionally biased region" description="Gly residues" evidence="1">
    <location>
        <begin position="55"/>
        <end position="76"/>
    </location>
</feature>
<evidence type="ECO:0000313" key="4">
    <source>
        <dbReference type="Proteomes" id="UP000677228"/>
    </source>
</evidence>
<comment type="caution">
    <text evidence="2">The sequence shown here is derived from an EMBL/GenBank/DDBJ whole genome shotgun (WGS) entry which is preliminary data.</text>
</comment>
<evidence type="ECO:0000313" key="2">
    <source>
        <dbReference type="EMBL" id="CAF1535388.1"/>
    </source>
</evidence>
<organism evidence="2 4">
    <name type="scientific">Didymodactylos carnosus</name>
    <dbReference type="NCBI Taxonomy" id="1234261"/>
    <lineage>
        <taxon>Eukaryota</taxon>
        <taxon>Metazoa</taxon>
        <taxon>Spiralia</taxon>
        <taxon>Gnathifera</taxon>
        <taxon>Rotifera</taxon>
        <taxon>Eurotatoria</taxon>
        <taxon>Bdelloidea</taxon>
        <taxon>Philodinida</taxon>
        <taxon>Philodinidae</taxon>
        <taxon>Didymodactylos</taxon>
    </lineage>
</organism>
<dbReference type="Proteomes" id="UP000677228">
    <property type="component" value="Unassembled WGS sequence"/>
</dbReference>
<reference evidence="2" key="1">
    <citation type="submission" date="2021-02" db="EMBL/GenBank/DDBJ databases">
        <authorList>
            <person name="Nowell W R."/>
        </authorList>
    </citation>
    <scope>NUCLEOTIDE SEQUENCE</scope>
</reference>
<dbReference type="EMBL" id="CAJNOK010038057">
    <property type="protein sequence ID" value="CAF1535388.1"/>
    <property type="molecule type" value="Genomic_DNA"/>
</dbReference>
<dbReference type="EMBL" id="CAJOBA010060340">
    <property type="protein sequence ID" value="CAF4323007.1"/>
    <property type="molecule type" value="Genomic_DNA"/>
</dbReference>
<evidence type="ECO:0000313" key="3">
    <source>
        <dbReference type="EMBL" id="CAF4323007.1"/>
    </source>
</evidence>
<name>A0A8S2FSF9_9BILA</name>
<feature type="compositionally biased region" description="Polar residues" evidence="1">
    <location>
        <begin position="1"/>
        <end position="46"/>
    </location>
</feature>
<dbReference type="AlphaFoldDB" id="A0A8S2FSF9"/>
<protein>
    <submittedName>
        <fullName evidence="2">Uncharacterized protein</fullName>
    </submittedName>
</protein>
<accession>A0A8S2FSF9</accession>
<proteinExistence type="predicted"/>
<evidence type="ECO:0000256" key="1">
    <source>
        <dbReference type="SAM" id="MobiDB-lite"/>
    </source>
</evidence>
<feature type="non-terminal residue" evidence="2">
    <location>
        <position position="1"/>
    </location>
</feature>